<accession>A0A9D4MY78</accession>
<dbReference type="InterPro" id="IPR017452">
    <property type="entry name" value="GPCR_Rhodpsn_7TM"/>
</dbReference>
<feature type="transmembrane region" description="Helical" evidence="8">
    <location>
        <begin position="107"/>
        <end position="129"/>
    </location>
</feature>
<evidence type="ECO:0000256" key="2">
    <source>
        <dbReference type="ARBA" id="ARBA00022692"/>
    </source>
</evidence>
<dbReference type="Gene3D" id="1.20.1070.10">
    <property type="entry name" value="Rhodopsin 7-helix transmembrane proteins"/>
    <property type="match status" value="1"/>
</dbReference>
<keyword evidence="4" id="KW-0297">G-protein coupled receptor</keyword>
<feature type="transmembrane region" description="Helical" evidence="8">
    <location>
        <begin position="50"/>
        <end position="70"/>
    </location>
</feature>
<keyword evidence="2 8" id="KW-0812">Transmembrane</keyword>
<dbReference type="AlphaFoldDB" id="A0A9D4MY78"/>
<evidence type="ECO:0000313" key="11">
    <source>
        <dbReference type="Proteomes" id="UP000828390"/>
    </source>
</evidence>
<evidence type="ECO:0000256" key="5">
    <source>
        <dbReference type="ARBA" id="ARBA00023136"/>
    </source>
</evidence>
<dbReference type="GO" id="GO:0016020">
    <property type="term" value="C:membrane"/>
    <property type="evidence" value="ECO:0007669"/>
    <property type="project" value="UniProtKB-SubCell"/>
</dbReference>
<evidence type="ECO:0000256" key="3">
    <source>
        <dbReference type="ARBA" id="ARBA00022989"/>
    </source>
</evidence>
<proteinExistence type="predicted"/>
<keyword evidence="7" id="KW-0807">Transducer</keyword>
<reference evidence="10" key="2">
    <citation type="submission" date="2020-11" db="EMBL/GenBank/DDBJ databases">
        <authorList>
            <person name="McCartney M.A."/>
            <person name="Auch B."/>
            <person name="Kono T."/>
            <person name="Mallez S."/>
            <person name="Becker A."/>
            <person name="Gohl D.M."/>
            <person name="Silverstein K.A.T."/>
            <person name="Koren S."/>
            <person name="Bechman K.B."/>
            <person name="Herman A."/>
            <person name="Abrahante J.E."/>
            <person name="Garbe J."/>
        </authorList>
    </citation>
    <scope>NUCLEOTIDE SEQUENCE</scope>
    <source>
        <strain evidence="10">Duluth1</strain>
        <tissue evidence="10">Whole animal</tissue>
    </source>
</reference>
<keyword evidence="3 8" id="KW-1133">Transmembrane helix</keyword>
<comment type="caution">
    <text evidence="10">The sequence shown here is derived from an EMBL/GenBank/DDBJ whole genome shotgun (WGS) entry which is preliminary data.</text>
</comment>
<reference evidence="10" key="1">
    <citation type="journal article" date="2019" name="bioRxiv">
        <title>The Genome of the Zebra Mussel, Dreissena polymorpha: A Resource for Invasive Species Research.</title>
        <authorList>
            <person name="McCartney M.A."/>
            <person name="Auch B."/>
            <person name="Kono T."/>
            <person name="Mallez S."/>
            <person name="Zhang Y."/>
            <person name="Obille A."/>
            <person name="Becker A."/>
            <person name="Abrahante J.E."/>
            <person name="Garbe J."/>
            <person name="Badalamenti J.P."/>
            <person name="Herman A."/>
            <person name="Mangelson H."/>
            <person name="Liachko I."/>
            <person name="Sullivan S."/>
            <person name="Sone E.D."/>
            <person name="Koren S."/>
            <person name="Silverstein K.A.T."/>
            <person name="Beckman K.B."/>
            <person name="Gohl D.M."/>
        </authorList>
    </citation>
    <scope>NUCLEOTIDE SEQUENCE</scope>
    <source>
        <strain evidence="10">Duluth1</strain>
        <tissue evidence="10">Whole animal</tissue>
    </source>
</reference>
<dbReference type="Pfam" id="PF00001">
    <property type="entry name" value="7tm_1"/>
    <property type="match status" value="1"/>
</dbReference>
<protein>
    <recommendedName>
        <fullName evidence="9">G-protein coupled receptors family 1 profile domain-containing protein</fullName>
    </recommendedName>
</protein>
<comment type="subcellular location">
    <subcellularLocation>
        <location evidence="1">Membrane</location>
        <topology evidence="1">Multi-pass membrane protein</topology>
    </subcellularLocation>
</comment>
<keyword evidence="11" id="KW-1185">Reference proteome</keyword>
<keyword evidence="5 8" id="KW-0472">Membrane</keyword>
<dbReference type="InterPro" id="IPR000276">
    <property type="entry name" value="GPCR_Rhodpsn"/>
</dbReference>
<evidence type="ECO:0000256" key="6">
    <source>
        <dbReference type="ARBA" id="ARBA00023170"/>
    </source>
</evidence>
<evidence type="ECO:0000313" key="10">
    <source>
        <dbReference type="EMBL" id="KAH3883939.1"/>
    </source>
</evidence>
<name>A0A9D4MY78_DREPO</name>
<gene>
    <name evidence="10" type="ORF">DPMN_007909</name>
</gene>
<dbReference type="GO" id="GO:0004930">
    <property type="term" value="F:G protein-coupled receptor activity"/>
    <property type="evidence" value="ECO:0007669"/>
    <property type="project" value="UniProtKB-KW"/>
</dbReference>
<sequence length="137" mass="15239">MSEASCVYEAFVNYYSGTSFMFYHVCITVRRYLGIVALPLNNVPIEKSRVALAFAGCQLLSLVLAVSPLLGFGTYGLEAHGTSCGLVWNDRSITGKAYLIMRETVCYVLPVTIMGIFYALIIKAIRVLIIHYKHIYA</sequence>
<dbReference type="Proteomes" id="UP000828390">
    <property type="component" value="Unassembled WGS sequence"/>
</dbReference>
<organism evidence="10 11">
    <name type="scientific">Dreissena polymorpha</name>
    <name type="common">Zebra mussel</name>
    <name type="synonym">Mytilus polymorpha</name>
    <dbReference type="NCBI Taxonomy" id="45954"/>
    <lineage>
        <taxon>Eukaryota</taxon>
        <taxon>Metazoa</taxon>
        <taxon>Spiralia</taxon>
        <taxon>Lophotrochozoa</taxon>
        <taxon>Mollusca</taxon>
        <taxon>Bivalvia</taxon>
        <taxon>Autobranchia</taxon>
        <taxon>Heteroconchia</taxon>
        <taxon>Euheterodonta</taxon>
        <taxon>Imparidentia</taxon>
        <taxon>Neoheterodontei</taxon>
        <taxon>Myida</taxon>
        <taxon>Dreissenoidea</taxon>
        <taxon>Dreissenidae</taxon>
        <taxon>Dreissena</taxon>
    </lineage>
</organism>
<dbReference type="InterPro" id="IPR050125">
    <property type="entry name" value="GPCR_opsins"/>
</dbReference>
<feature type="domain" description="G-protein coupled receptors family 1 profile" evidence="9">
    <location>
        <begin position="1"/>
        <end position="137"/>
    </location>
</feature>
<dbReference type="SUPFAM" id="SSF81321">
    <property type="entry name" value="Family A G protein-coupled receptor-like"/>
    <property type="match status" value="1"/>
</dbReference>
<evidence type="ECO:0000256" key="4">
    <source>
        <dbReference type="ARBA" id="ARBA00023040"/>
    </source>
</evidence>
<dbReference type="PANTHER" id="PTHR24240">
    <property type="entry name" value="OPSIN"/>
    <property type="match status" value="1"/>
</dbReference>
<dbReference type="PROSITE" id="PS50262">
    <property type="entry name" value="G_PROTEIN_RECEP_F1_2"/>
    <property type="match status" value="1"/>
</dbReference>
<evidence type="ECO:0000256" key="7">
    <source>
        <dbReference type="ARBA" id="ARBA00023224"/>
    </source>
</evidence>
<evidence type="ECO:0000256" key="8">
    <source>
        <dbReference type="SAM" id="Phobius"/>
    </source>
</evidence>
<evidence type="ECO:0000259" key="9">
    <source>
        <dbReference type="PROSITE" id="PS50262"/>
    </source>
</evidence>
<keyword evidence="6" id="KW-0675">Receptor</keyword>
<evidence type="ECO:0000256" key="1">
    <source>
        <dbReference type="ARBA" id="ARBA00004141"/>
    </source>
</evidence>
<dbReference type="EMBL" id="JAIWYP010000001">
    <property type="protein sequence ID" value="KAH3883939.1"/>
    <property type="molecule type" value="Genomic_DNA"/>
</dbReference>